<feature type="chain" id="PRO_5018326507" evidence="1">
    <location>
        <begin position="25"/>
        <end position="345"/>
    </location>
</feature>
<name>A0A3N1D9P7_9ACTN</name>
<protein>
    <submittedName>
        <fullName evidence="2">Uncharacterized protein</fullName>
    </submittedName>
</protein>
<evidence type="ECO:0000313" key="3">
    <source>
        <dbReference type="Proteomes" id="UP000272400"/>
    </source>
</evidence>
<dbReference type="SUPFAM" id="SSF101898">
    <property type="entry name" value="NHL repeat"/>
    <property type="match status" value="1"/>
</dbReference>
<proteinExistence type="predicted"/>
<evidence type="ECO:0000313" key="2">
    <source>
        <dbReference type="EMBL" id="ROO90253.1"/>
    </source>
</evidence>
<evidence type="ECO:0000256" key="1">
    <source>
        <dbReference type="SAM" id="SignalP"/>
    </source>
</evidence>
<dbReference type="OrthoDB" id="3454650at2"/>
<comment type="caution">
    <text evidence="2">The sequence shown here is derived from an EMBL/GenBank/DDBJ whole genome shotgun (WGS) entry which is preliminary data.</text>
</comment>
<feature type="signal peptide" evidence="1">
    <location>
        <begin position="1"/>
        <end position="24"/>
    </location>
</feature>
<keyword evidence="3" id="KW-1185">Reference proteome</keyword>
<organism evidence="2 3">
    <name type="scientific">Actinocorallia herbida</name>
    <dbReference type="NCBI Taxonomy" id="58109"/>
    <lineage>
        <taxon>Bacteria</taxon>
        <taxon>Bacillati</taxon>
        <taxon>Actinomycetota</taxon>
        <taxon>Actinomycetes</taxon>
        <taxon>Streptosporangiales</taxon>
        <taxon>Thermomonosporaceae</taxon>
        <taxon>Actinocorallia</taxon>
    </lineage>
</organism>
<sequence length="345" mass="37576">MRRAAAFTAVVLGVSLVAVPAAQAAAPKWRKMPGVRTVKAGALNNVEFVSPKLGWAAGKEGDKLALWRWNGRKWSRVGNDFAFAPAGLAVAGPKQAWITGVELTAAHALHYNGTAWREVDFPGPGVPVDLAAGPDGTAVSVAEDLFKGGNAVHRWKDGAWRRWKVPLPKNAVLSTVEVRAKNDIWLGGTYSPDRKNFHSLLLHWNGKKWRRVKVGGVSTKAITQIVADGPGTAWALRGSTATSLVRWNGKRVIDRKLPRGLGALTLTTDGTGGVWMLPYSDSNAKETPYLRWHERDDLWDFAYGPRREGVPGLGDLDNIPGTSRVVSVGGLDRDDQRFPIVEIFR</sequence>
<dbReference type="Proteomes" id="UP000272400">
    <property type="component" value="Unassembled WGS sequence"/>
</dbReference>
<dbReference type="RefSeq" id="WP_123669233.1">
    <property type="nucleotide sequence ID" value="NZ_RJKE01000001.1"/>
</dbReference>
<gene>
    <name evidence="2" type="ORF">EDD29_7975</name>
</gene>
<dbReference type="AlphaFoldDB" id="A0A3N1D9P7"/>
<dbReference type="EMBL" id="RJKE01000001">
    <property type="protein sequence ID" value="ROO90253.1"/>
    <property type="molecule type" value="Genomic_DNA"/>
</dbReference>
<reference evidence="2 3" key="1">
    <citation type="submission" date="2018-11" db="EMBL/GenBank/DDBJ databases">
        <title>Sequencing the genomes of 1000 actinobacteria strains.</title>
        <authorList>
            <person name="Klenk H.-P."/>
        </authorList>
    </citation>
    <scope>NUCLEOTIDE SEQUENCE [LARGE SCALE GENOMIC DNA]</scope>
    <source>
        <strain evidence="2 3">DSM 44254</strain>
    </source>
</reference>
<keyword evidence="1" id="KW-0732">Signal</keyword>
<accession>A0A3N1D9P7</accession>